<dbReference type="Gene3D" id="3.40.50.720">
    <property type="entry name" value="NAD(P)-binding Rossmann-like Domain"/>
    <property type="match status" value="1"/>
</dbReference>
<evidence type="ECO:0000313" key="1">
    <source>
        <dbReference type="EMBL" id="WRL44584.1"/>
    </source>
</evidence>
<evidence type="ECO:0000313" key="2">
    <source>
        <dbReference type="Proteomes" id="UP001626593"/>
    </source>
</evidence>
<keyword evidence="2" id="KW-1185">Reference proteome</keyword>
<gene>
    <name evidence="1" type="ORF">U5817_15355</name>
</gene>
<dbReference type="Gene3D" id="3.50.50.60">
    <property type="entry name" value="FAD/NAD(P)-binding domain"/>
    <property type="match status" value="1"/>
</dbReference>
<organism evidence="1 2">
    <name type="scientific">Aromatoleum evansii</name>
    <name type="common">Azoarcus evansii</name>
    <dbReference type="NCBI Taxonomy" id="59406"/>
    <lineage>
        <taxon>Bacteria</taxon>
        <taxon>Pseudomonadati</taxon>
        <taxon>Pseudomonadota</taxon>
        <taxon>Betaproteobacteria</taxon>
        <taxon>Rhodocyclales</taxon>
        <taxon>Rhodocyclaceae</taxon>
        <taxon>Aromatoleum</taxon>
    </lineage>
</organism>
<name>A0ABZ1AI27_AROEV</name>
<sequence>MKALQPDAVIVATEIARYSIGMVLKRMERCGVKAHPNLILRRIAPDAREFVSSWGDQTYRMEGFDSVVLMYGTVQQPQLYDALKSDGRVLQVFIAGGAWVPRRLAEATRHGAAVGMMA</sequence>
<accession>A0ABZ1AI27</accession>
<dbReference type="Proteomes" id="UP001626593">
    <property type="component" value="Chromosome"/>
</dbReference>
<protein>
    <submittedName>
        <fullName evidence="1">Uncharacterized protein</fullName>
    </submittedName>
</protein>
<dbReference type="RefSeq" id="WP_407277932.1">
    <property type="nucleotide sequence ID" value="NZ_CP141259.1"/>
</dbReference>
<dbReference type="InterPro" id="IPR036188">
    <property type="entry name" value="FAD/NAD-bd_sf"/>
</dbReference>
<dbReference type="EMBL" id="CP141259">
    <property type="protein sequence ID" value="WRL44584.1"/>
    <property type="molecule type" value="Genomic_DNA"/>
</dbReference>
<reference evidence="1 2" key="1">
    <citation type="submission" date="2023-12" db="EMBL/GenBank/DDBJ databases">
        <title>A. evansii MAY27, complete genome.</title>
        <authorList>
            <person name="Wang Y."/>
        </authorList>
    </citation>
    <scope>NUCLEOTIDE SEQUENCE [LARGE SCALE GENOMIC DNA]</scope>
    <source>
        <strain evidence="1 2">MAY27</strain>
    </source>
</reference>
<proteinExistence type="predicted"/>